<protein>
    <submittedName>
        <fullName evidence="4">DUF4974 domain-containing protein</fullName>
    </submittedName>
</protein>
<name>A0A9Q5DC31_9BACT</name>
<comment type="caution">
    <text evidence="4">The sequence shown here is derived from an EMBL/GenBank/DDBJ whole genome shotgun (WGS) entry which is preliminary data.</text>
</comment>
<proteinExistence type="predicted"/>
<dbReference type="GO" id="GO:0016989">
    <property type="term" value="F:sigma factor antagonist activity"/>
    <property type="evidence" value="ECO:0007669"/>
    <property type="project" value="TreeGrafter"/>
</dbReference>
<gene>
    <name evidence="4" type="ORF">ECE50_027860</name>
</gene>
<dbReference type="InterPro" id="IPR012373">
    <property type="entry name" value="Ferrdict_sens_TM"/>
</dbReference>
<feature type="domain" description="Protein FecR C-terminal" evidence="3">
    <location>
        <begin position="288"/>
        <end position="356"/>
    </location>
</feature>
<dbReference type="AlphaFoldDB" id="A0A9Q5DC31"/>
<keyword evidence="1" id="KW-1133">Transmembrane helix</keyword>
<dbReference type="Gene3D" id="3.55.50.30">
    <property type="match status" value="1"/>
</dbReference>
<evidence type="ECO:0000313" key="5">
    <source>
        <dbReference type="Proteomes" id="UP000281028"/>
    </source>
</evidence>
<dbReference type="PANTHER" id="PTHR30273">
    <property type="entry name" value="PERIPLASMIC SIGNAL SENSOR AND SIGMA FACTOR ACTIVATOR FECR-RELATED"/>
    <property type="match status" value="1"/>
</dbReference>
<dbReference type="PIRSF" id="PIRSF018266">
    <property type="entry name" value="FecR"/>
    <property type="match status" value="1"/>
</dbReference>
<accession>A0A9Q5DC31</accession>
<dbReference type="OrthoDB" id="645173at2"/>
<dbReference type="PANTHER" id="PTHR30273:SF2">
    <property type="entry name" value="PROTEIN FECR"/>
    <property type="match status" value="1"/>
</dbReference>
<evidence type="ECO:0000256" key="1">
    <source>
        <dbReference type="SAM" id="Phobius"/>
    </source>
</evidence>
<feature type="transmembrane region" description="Helical" evidence="1">
    <location>
        <begin position="102"/>
        <end position="122"/>
    </location>
</feature>
<dbReference type="InterPro" id="IPR006860">
    <property type="entry name" value="FecR"/>
</dbReference>
<dbReference type="Pfam" id="PF16344">
    <property type="entry name" value="FecR_C"/>
    <property type="match status" value="1"/>
</dbReference>
<reference evidence="4" key="1">
    <citation type="submission" date="2020-05" db="EMBL/GenBank/DDBJ databases">
        <title>Chitinophaga laudate sp. nov., isolated from a tropical peat swamp.</title>
        <authorList>
            <person name="Goh C.B.S."/>
            <person name="Lee M.S."/>
            <person name="Parimannan S."/>
            <person name="Pasbakhsh P."/>
            <person name="Yule C.M."/>
            <person name="Rajandas H."/>
            <person name="Loke S."/>
            <person name="Croft L."/>
            <person name="Tan J.B.L."/>
        </authorList>
    </citation>
    <scope>NUCLEOTIDE SEQUENCE</scope>
    <source>
        <strain evidence="4">Mgbs1</strain>
    </source>
</reference>
<organism evidence="4 5">
    <name type="scientific">Chitinophaga solisilvae</name>
    <dbReference type="NCBI Taxonomy" id="1233460"/>
    <lineage>
        <taxon>Bacteria</taxon>
        <taxon>Pseudomonadati</taxon>
        <taxon>Bacteroidota</taxon>
        <taxon>Chitinophagia</taxon>
        <taxon>Chitinophagales</taxon>
        <taxon>Chitinophagaceae</taxon>
        <taxon>Chitinophaga</taxon>
    </lineage>
</organism>
<keyword evidence="1" id="KW-0812">Transmembrane</keyword>
<keyword evidence="1" id="KW-0472">Membrane</keyword>
<evidence type="ECO:0000313" key="4">
    <source>
        <dbReference type="EMBL" id="NSL90670.1"/>
    </source>
</evidence>
<evidence type="ECO:0000259" key="3">
    <source>
        <dbReference type="Pfam" id="PF16344"/>
    </source>
</evidence>
<dbReference type="EMBL" id="RIAR02000001">
    <property type="protein sequence ID" value="NSL90670.1"/>
    <property type="molecule type" value="Genomic_DNA"/>
</dbReference>
<keyword evidence="5" id="KW-1185">Reference proteome</keyword>
<dbReference type="Pfam" id="PF04773">
    <property type="entry name" value="FecR"/>
    <property type="match status" value="1"/>
</dbReference>
<evidence type="ECO:0000259" key="2">
    <source>
        <dbReference type="Pfam" id="PF04773"/>
    </source>
</evidence>
<dbReference type="Proteomes" id="UP000281028">
    <property type="component" value="Unassembled WGS sequence"/>
</dbReference>
<dbReference type="InterPro" id="IPR032508">
    <property type="entry name" value="FecR_C"/>
</dbReference>
<dbReference type="Gene3D" id="2.60.120.1440">
    <property type="match status" value="1"/>
</dbReference>
<sequence length="362" mass="40393">MEHFNEETWELIQDDTFIGWVLFPDAESNSYWERWKAANPGRVEVLQHARAAVLAMRDLPQPAVPQSLLQEVYANVEERIATGRGDTEISVEMTPIGRSVPFRWIAVAAAVMAGMLVVSLLVRRNTQLPAMAQLESRIENDKMVRTNKTGERQVAYLTDGSTVVLQSGATIQHQSFFVQPQREVYLQGGAFFNIAGDAQRPFVVYTPKVAIRVLGTSFYVKQETDGHITVTVKTGKVAVCSRTKQEESHIVTPDHQLRFDPGTQHFTDAAISADETTIPEIPVMHAKDFIYEEEPVNNIFKALENAYGIKINVNEAVFSKCNITTNVSGETFENKLKIICAAINATYRITGEAVFIQGKPCN</sequence>
<feature type="domain" description="FecR protein" evidence="2">
    <location>
        <begin position="144"/>
        <end position="237"/>
    </location>
</feature>